<evidence type="ECO:0000313" key="8">
    <source>
        <dbReference type="Proteomes" id="UP000189464"/>
    </source>
</evidence>
<dbReference type="FunFam" id="1.10.287.950:FF:000001">
    <property type="entry name" value="Methyl-accepting chemotaxis sensory transducer"/>
    <property type="match status" value="1"/>
</dbReference>
<feature type="domain" description="Methyl-accepting transducer" evidence="5">
    <location>
        <begin position="254"/>
        <end position="490"/>
    </location>
</feature>
<dbReference type="SMART" id="SM00283">
    <property type="entry name" value="MA"/>
    <property type="match status" value="1"/>
</dbReference>
<dbReference type="PROSITE" id="PS50111">
    <property type="entry name" value="CHEMOTAXIS_TRANSDUC_2"/>
    <property type="match status" value="1"/>
</dbReference>
<protein>
    <recommendedName>
        <fullName evidence="9">Methyl-accepting chemotaxis sensory transducer</fullName>
    </recommendedName>
</protein>
<keyword evidence="4" id="KW-1133">Transmembrane helix</keyword>
<accession>A0A1S6IYU2</accession>
<dbReference type="PANTHER" id="PTHR32089">
    <property type="entry name" value="METHYL-ACCEPTING CHEMOTAXIS PROTEIN MCPB"/>
    <property type="match status" value="1"/>
</dbReference>
<reference evidence="7 8" key="1">
    <citation type="journal article" date="2016" name="Int. J. Syst. Evol. Microbiol.">
        <title>Desulfotomaculum ferrireducens sp. nov., a moderately thermophilic sulfate-reducing and dissimilatory Fe(III)-reducing bacterium isolated from compost.</title>
        <authorList>
            <person name="Yang G."/>
            <person name="Guo J."/>
            <person name="Zhuang L."/>
            <person name="Yuan Y."/>
            <person name="Zhou S."/>
        </authorList>
    </citation>
    <scope>NUCLEOTIDE SEQUENCE [LARGE SCALE GENOMIC DNA]</scope>
    <source>
        <strain evidence="7 8">GSS09</strain>
    </source>
</reference>
<dbReference type="PRINTS" id="PR00260">
    <property type="entry name" value="CHEMTRNSDUCR"/>
</dbReference>
<dbReference type="PROSITE" id="PS50885">
    <property type="entry name" value="HAMP"/>
    <property type="match status" value="1"/>
</dbReference>
<dbReference type="PANTHER" id="PTHR32089:SF112">
    <property type="entry name" value="LYSOZYME-LIKE PROTEIN-RELATED"/>
    <property type="match status" value="1"/>
</dbReference>
<dbReference type="CDD" id="cd11386">
    <property type="entry name" value="MCP_signal"/>
    <property type="match status" value="1"/>
</dbReference>
<dbReference type="GO" id="GO:0016020">
    <property type="term" value="C:membrane"/>
    <property type="evidence" value="ECO:0007669"/>
    <property type="project" value="InterPro"/>
</dbReference>
<evidence type="ECO:0000259" key="6">
    <source>
        <dbReference type="PROSITE" id="PS50885"/>
    </source>
</evidence>
<dbReference type="OrthoDB" id="1785403at2"/>
<keyword evidence="8" id="KW-1185">Reference proteome</keyword>
<dbReference type="GO" id="GO:0006935">
    <property type="term" value="P:chemotaxis"/>
    <property type="evidence" value="ECO:0007669"/>
    <property type="project" value="InterPro"/>
</dbReference>
<dbReference type="AlphaFoldDB" id="A0A1S6IYU2"/>
<dbReference type="CDD" id="cd06225">
    <property type="entry name" value="HAMP"/>
    <property type="match status" value="1"/>
</dbReference>
<evidence type="ECO:0000256" key="4">
    <source>
        <dbReference type="SAM" id="Phobius"/>
    </source>
</evidence>
<sequence length="611" mass="66971">MKLGNKILATVLVVVLVGVISQVLVQQKVNLANTSITQEQRWTGRAIQGLELKANSEHQNSALAEYVLIGQAEQLNHFLELSNETKKQMEQFIQDTQRDEVKQHLQKVLQNQEKLIEVFNREIRPAVEAGDLALVGRIYTEKFTPLSEAIEADLEKFVEDRKQEVIQQQEIVANASKQAVQYGVIFTVLAAILGITISFVMSRQIINPLKKLIQRAEALAEGDLTQTMDHLHQKDEIGDLARAFQKMEDELKRVISLIIADSMTLAAHSQQMSAASQEVSANVHGIAGLTTELAATAENQAANAMGASAVSREAEEVAREGGRAVQDVINKMESIRSTVNNSTQVMAKLSEQSKQIGQIIAAITGIADQTNLLALNAAIEAARAGEHGKGFAVVAEEVRNLAEKSATAAKEISSIVSEIRQDIEQAVEAMEIGAKEVNEGVLVVEKAGQSLEQIVEKVVNSSQYISEISVATEQTSDATQELAQSTDQVNSAVEQIAQSSVSLAKMAQEFSELTSHFKVLQEKQGDFWEGKVHCSETKNCLAEGRDPSQCKVSKYPGYPCWNLKGTHCKGEKGNDIRQCKECEVYKQYGNGQPIVVYDDNLLESNSGIDWD</sequence>
<dbReference type="InterPro" id="IPR004089">
    <property type="entry name" value="MCPsignal_dom"/>
</dbReference>
<dbReference type="SUPFAM" id="SSF58104">
    <property type="entry name" value="Methyl-accepting chemotaxis protein (MCP) signaling domain"/>
    <property type="match status" value="1"/>
</dbReference>
<dbReference type="GO" id="GO:0007165">
    <property type="term" value="P:signal transduction"/>
    <property type="evidence" value="ECO:0007669"/>
    <property type="project" value="UniProtKB-KW"/>
</dbReference>
<proteinExistence type="inferred from homology"/>
<name>A0A1S6IYU2_9FIRM</name>
<dbReference type="InterPro" id="IPR004090">
    <property type="entry name" value="Chemotax_Me-accpt_rcpt"/>
</dbReference>
<evidence type="ECO:0008006" key="9">
    <source>
        <dbReference type="Google" id="ProtNLM"/>
    </source>
</evidence>
<evidence type="ECO:0000256" key="3">
    <source>
        <dbReference type="PROSITE-ProRule" id="PRU00284"/>
    </source>
</evidence>
<dbReference type="Gene3D" id="1.10.287.950">
    <property type="entry name" value="Methyl-accepting chemotaxis protein"/>
    <property type="match status" value="1"/>
</dbReference>
<dbReference type="InterPro" id="IPR003660">
    <property type="entry name" value="HAMP_dom"/>
</dbReference>
<keyword evidence="4" id="KW-0812">Transmembrane</keyword>
<dbReference type="SMART" id="SM00304">
    <property type="entry name" value="HAMP"/>
    <property type="match status" value="1"/>
</dbReference>
<evidence type="ECO:0000256" key="2">
    <source>
        <dbReference type="ARBA" id="ARBA00029447"/>
    </source>
</evidence>
<keyword evidence="4" id="KW-0472">Membrane</keyword>
<dbReference type="KEGG" id="dfg:B0537_13175"/>
<keyword evidence="1 3" id="KW-0807">Transducer</keyword>
<dbReference type="Pfam" id="PF00015">
    <property type="entry name" value="MCPsignal"/>
    <property type="match status" value="1"/>
</dbReference>
<gene>
    <name evidence="7" type="ORF">B0537_13175</name>
</gene>
<dbReference type="EMBL" id="CP019698">
    <property type="protein sequence ID" value="AQS59944.1"/>
    <property type="molecule type" value="Genomic_DNA"/>
</dbReference>
<feature type="transmembrane region" description="Helical" evidence="4">
    <location>
        <begin position="179"/>
        <end position="201"/>
    </location>
</feature>
<comment type="similarity">
    <text evidence="2">Belongs to the methyl-accepting chemotaxis (MCP) protein family.</text>
</comment>
<dbReference type="RefSeq" id="WP_077714986.1">
    <property type="nucleotide sequence ID" value="NZ_CP019698.1"/>
</dbReference>
<dbReference type="Proteomes" id="UP000189464">
    <property type="component" value="Chromosome"/>
</dbReference>
<feature type="domain" description="HAMP" evidence="6">
    <location>
        <begin position="203"/>
        <end position="256"/>
    </location>
</feature>
<evidence type="ECO:0000313" key="7">
    <source>
        <dbReference type="EMBL" id="AQS59944.1"/>
    </source>
</evidence>
<evidence type="ECO:0000256" key="1">
    <source>
        <dbReference type="ARBA" id="ARBA00023224"/>
    </source>
</evidence>
<evidence type="ECO:0000259" key="5">
    <source>
        <dbReference type="PROSITE" id="PS50111"/>
    </source>
</evidence>
<dbReference type="Gene3D" id="6.10.340.10">
    <property type="match status" value="1"/>
</dbReference>
<organism evidence="7 8">
    <name type="scientific">Desulforamulus ferrireducens</name>
    <dbReference type="NCBI Taxonomy" id="1833852"/>
    <lineage>
        <taxon>Bacteria</taxon>
        <taxon>Bacillati</taxon>
        <taxon>Bacillota</taxon>
        <taxon>Clostridia</taxon>
        <taxon>Eubacteriales</taxon>
        <taxon>Peptococcaceae</taxon>
        <taxon>Desulforamulus</taxon>
    </lineage>
</organism>
<dbReference type="Pfam" id="PF00672">
    <property type="entry name" value="HAMP"/>
    <property type="match status" value="1"/>
</dbReference>
<dbReference type="GO" id="GO:0004888">
    <property type="term" value="F:transmembrane signaling receptor activity"/>
    <property type="evidence" value="ECO:0007669"/>
    <property type="project" value="InterPro"/>
</dbReference>
<dbReference type="STRING" id="1833852.B0537_13175"/>